<evidence type="ECO:0000256" key="3">
    <source>
        <dbReference type="ARBA" id="ARBA00001946"/>
    </source>
</evidence>
<evidence type="ECO:0000256" key="2">
    <source>
        <dbReference type="ARBA" id="ARBA00001936"/>
    </source>
</evidence>
<gene>
    <name evidence="12" type="ORF">SAMN04488540_11340</name>
</gene>
<keyword evidence="6" id="KW-0540">Nuclease</keyword>
<evidence type="ECO:0000256" key="8">
    <source>
        <dbReference type="ARBA" id="ARBA00022801"/>
    </source>
</evidence>
<evidence type="ECO:0000256" key="1">
    <source>
        <dbReference type="ARBA" id="ARBA00000983"/>
    </source>
</evidence>
<evidence type="ECO:0000256" key="9">
    <source>
        <dbReference type="ARBA" id="ARBA00022842"/>
    </source>
</evidence>
<feature type="domain" description="VRR-NUC" evidence="11">
    <location>
        <begin position="404"/>
        <end position="512"/>
    </location>
</feature>
<keyword evidence="10" id="KW-0464">Manganese</keyword>
<evidence type="ECO:0000313" key="13">
    <source>
        <dbReference type="Proteomes" id="UP000199527"/>
    </source>
</evidence>
<dbReference type="GO" id="GO:0046872">
    <property type="term" value="F:metal ion binding"/>
    <property type="evidence" value="ECO:0007669"/>
    <property type="project" value="UniProtKB-KW"/>
</dbReference>
<dbReference type="EMBL" id="FNEM01000013">
    <property type="protein sequence ID" value="SDJ76736.1"/>
    <property type="molecule type" value="Genomic_DNA"/>
</dbReference>
<dbReference type="Pfam" id="PF08774">
    <property type="entry name" value="VRR_NUC"/>
    <property type="match status" value="1"/>
</dbReference>
<accession>A0A1G8WF00</accession>
<evidence type="ECO:0000256" key="10">
    <source>
        <dbReference type="ARBA" id="ARBA00023211"/>
    </source>
</evidence>
<dbReference type="AlphaFoldDB" id="A0A1G8WF00"/>
<proteinExistence type="inferred from homology"/>
<evidence type="ECO:0000259" key="11">
    <source>
        <dbReference type="SMART" id="SM00990"/>
    </source>
</evidence>
<dbReference type="InterPro" id="IPR011856">
    <property type="entry name" value="tRNA_endonuc-like_dom_sf"/>
</dbReference>
<dbReference type="GO" id="GO:0003676">
    <property type="term" value="F:nucleic acid binding"/>
    <property type="evidence" value="ECO:0007669"/>
    <property type="project" value="InterPro"/>
</dbReference>
<evidence type="ECO:0000256" key="5">
    <source>
        <dbReference type="ARBA" id="ARBA00012029"/>
    </source>
</evidence>
<keyword evidence="9" id="KW-0460">Magnesium</keyword>
<dbReference type="InterPro" id="IPR049125">
    <property type="entry name" value="FAN1-like_WH"/>
</dbReference>
<sequence length="518" mass="59381">MVNDVVGRYRSLLNDDELRWIREFDTLPHSGRCLCVRLLSRKGPVFRTDKLRYPEIDDLAGAITALLDAGMIQPFQPGSWSQLAPWVTKAEILRYVPAGLGKLRKPELVAQLELQAHPLPELALIVLSQTELLETLLLLYFGNARQDLAQFVVSDLGIQVFENYSLDPSLNAFEQRSQLEAARQLSQLDKRRQLASEQKDRLAILALADELPLPLPWPRWERRRQRLLLEIAREYERDKQPQQALALYQHSQLAPSRERQARLHLNADAPHRARPLVRAMLDQPENEQELTVARRLGKKLNRIAPFEYPQLAPPQIQQCTLTLNGKDAPIELLVAEHYQAQGWQAHYCENALLNALFGLAFWPAIFAPVQGAFLNPYQLGPTDMFSPQFTQTRRDAIDRILSRWQPAQLLDTFDQKQGIANYWVNWDGISRPLIESALSSLSHAQLTACFRRLLFDLKANRSGHPDLFLTRNNRCLWLEVKGPGDSLRDNQIRWLTFFDDHDIQAAVCYVTIDASSDD</sequence>
<comment type="catalytic activity">
    <reaction evidence="1">
        <text>Hydrolytically removes 5'-nucleotides successively from the 3'-hydroxy termini of 3'-hydroxy-terminated oligonucleotides.</text>
        <dbReference type="EC" id="3.1.4.1"/>
    </reaction>
</comment>
<evidence type="ECO:0000256" key="6">
    <source>
        <dbReference type="ARBA" id="ARBA00022722"/>
    </source>
</evidence>
<dbReference type="OrthoDB" id="9803913at2"/>
<reference evidence="13" key="1">
    <citation type="submission" date="2016-10" db="EMBL/GenBank/DDBJ databases">
        <authorList>
            <person name="Varghese N."/>
            <person name="Submissions S."/>
        </authorList>
    </citation>
    <scope>NUCLEOTIDE SEQUENCE [LARGE SCALE GENOMIC DNA]</scope>
    <source>
        <strain evidence="13">DSM 23317</strain>
    </source>
</reference>
<comment type="similarity">
    <text evidence="4">Belongs to the FAN1 family.</text>
</comment>
<evidence type="ECO:0000256" key="7">
    <source>
        <dbReference type="ARBA" id="ARBA00022723"/>
    </source>
</evidence>
<dbReference type="InterPro" id="IPR033315">
    <property type="entry name" value="Fan1-like"/>
</dbReference>
<name>A0A1G8WF00_9GAMM</name>
<keyword evidence="13" id="KW-1185">Reference proteome</keyword>
<dbReference type="Pfam" id="PF21315">
    <property type="entry name" value="FAN1_HTH"/>
    <property type="match status" value="1"/>
</dbReference>
<dbReference type="PANTHER" id="PTHR15749">
    <property type="entry name" value="FANCONI-ASSOCIATED NUCLEASE 1"/>
    <property type="match status" value="1"/>
</dbReference>
<evidence type="ECO:0000313" key="12">
    <source>
        <dbReference type="EMBL" id="SDJ76736.1"/>
    </source>
</evidence>
<dbReference type="GO" id="GO:0004528">
    <property type="term" value="F:phosphodiesterase I activity"/>
    <property type="evidence" value="ECO:0007669"/>
    <property type="project" value="UniProtKB-EC"/>
</dbReference>
<dbReference type="Proteomes" id="UP000199527">
    <property type="component" value="Unassembled WGS sequence"/>
</dbReference>
<dbReference type="GO" id="GO:0036297">
    <property type="term" value="P:interstrand cross-link repair"/>
    <property type="evidence" value="ECO:0007669"/>
    <property type="project" value="InterPro"/>
</dbReference>
<comment type="cofactor">
    <cofactor evidence="2">
        <name>Mn(2+)</name>
        <dbReference type="ChEBI" id="CHEBI:29035"/>
    </cofactor>
</comment>
<dbReference type="InterPro" id="IPR014883">
    <property type="entry name" value="VRR_NUC"/>
</dbReference>
<protein>
    <recommendedName>
        <fullName evidence="5">phosphodiesterase I</fullName>
        <ecNumber evidence="5">3.1.4.1</ecNumber>
    </recommendedName>
</protein>
<evidence type="ECO:0000256" key="4">
    <source>
        <dbReference type="ARBA" id="ARBA00005533"/>
    </source>
</evidence>
<keyword evidence="7" id="KW-0479">Metal-binding</keyword>
<dbReference type="Gene3D" id="3.40.1350.10">
    <property type="match status" value="1"/>
</dbReference>
<comment type="cofactor">
    <cofactor evidence="3">
        <name>Mg(2+)</name>
        <dbReference type="ChEBI" id="CHEBI:18420"/>
    </cofactor>
</comment>
<dbReference type="SMART" id="SM00990">
    <property type="entry name" value="VRR_NUC"/>
    <property type="match status" value="1"/>
</dbReference>
<keyword evidence="8" id="KW-0378">Hydrolase</keyword>
<organism evidence="12 13">
    <name type="scientific">Ferrimonas sediminum</name>
    <dbReference type="NCBI Taxonomy" id="718193"/>
    <lineage>
        <taxon>Bacteria</taxon>
        <taxon>Pseudomonadati</taxon>
        <taxon>Pseudomonadota</taxon>
        <taxon>Gammaproteobacteria</taxon>
        <taxon>Alteromonadales</taxon>
        <taxon>Ferrimonadaceae</taxon>
        <taxon>Ferrimonas</taxon>
    </lineage>
</organism>
<dbReference type="PANTHER" id="PTHR15749:SF4">
    <property type="entry name" value="FANCONI-ASSOCIATED NUCLEASE 1"/>
    <property type="match status" value="1"/>
</dbReference>
<dbReference type="EC" id="3.1.4.1" evidence="5"/>